<protein>
    <submittedName>
        <fullName evidence="5">Uncharacterized protein</fullName>
    </submittedName>
</protein>
<dbReference type="AlphaFoldDB" id="A0A6L2L465"/>
<comment type="similarity">
    <text evidence="1">Belongs to the PPR family. P subfamily.</text>
</comment>
<feature type="repeat" description="PPR" evidence="3">
    <location>
        <begin position="797"/>
        <end position="831"/>
    </location>
</feature>
<organism evidence="5">
    <name type="scientific">Tanacetum cinerariifolium</name>
    <name type="common">Dalmatian daisy</name>
    <name type="synonym">Chrysanthemum cinerariifolium</name>
    <dbReference type="NCBI Taxonomy" id="118510"/>
    <lineage>
        <taxon>Eukaryota</taxon>
        <taxon>Viridiplantae</taxon>
        <taxon>Streptophyta</taxon>
        <taxon>Embryophyta</taxon>
        <taxon>Tracheophyta</taxon>
        <taxon>Spermatophyta</taxon>
        <taxon>Magnoliopsida</taxon>
        <taxon>eudicotyledons</taxon>
        <taxon>Gunneridae</taxon>
        <taxon>Pentapetalae</taxon>
        <taxon>asterids</taxon>
        <taxon>campanulids</taxon>
        <taxon>Asterales</taxon>
        <taxon>Asteraceae</taxon>
        <taxon>Asteroideae</taxon>
        <taxon>Anthemideae</taxon>
        <taxon>Anthemidinae</taxon>
        <taxon>Tanacetum</taxon>
    </lineage>
</organism>
<evidence type="ECO:0000256" key="4">
    <source>
        <dbReference type="SAM" id="MobiDB-lite"/>
    </source>
</evidence>
<dbReference type="PANTHER" id="PTHR47938">
    <property type="entry name" value="RESPIRATORY COMPLEX I CHAPERONE (CIA84), PUTATIVE (AFU_ORTHOLOGUE AFUA_2G06020)-RELATED"/>
    <property type="match status" value="1"/>
</dbReference>
<dbReference type="NCBIfam" id="TIGR00756">
    <property type="entry name" value="PPR"/>
    <property type="match status" value="5"/>
</dbReference>
<feature type="repeat" description="PPR" evidence="3">
    <location>
        <begin position="762"/>
        <end position="796"/>
    </location>
</feature>
<dbReference type="InterPro" id="IPR002885">
    <property type="entry name" value="PPR_rpt"/>
</dbReference>
<accession>A0A6L2L465</accession>
<feature type="region of interest" description="Disordered" evidence="4">
    <location>
        <begin position="251"/>
        <end position="280"/>
    </location>
</feature>
<proteinExistence type="inferred from homology"/>
<evidence type="ECO:0000256" key="3">
    <source>
        <dbReference type="PROSITE-ProRule" id="PRU00708"/>
    </source>
</evidence>
<evidence type="ECO:0000256" key="2">
    <source>
        <dbReference type="ARBA" id="ARBA00022737"/>
    </source>
</evidence>
<evidence type="ECO:0000256" key="1">
    <source>
        <dbReference type="ARBA" id="ARBA00007626"/>
    </source>
</evidence>
<dbReference type="Pfam" id="PF01535">
    <property type="entry name" value="PPR"/>
    <property type="match status" value="2"/>
</dbReference>
<feature type="region of interest" description="Disordered" evidence="4">
    <location>
        <begin position="1"/>
        <end position="40"/>
    </location>
</feature>
<sequence length="861" mass="98441">FDEDESDEETRDEESFDPIPQTPENSKYEGNGAEDLSLNQSSSVSSQFVTSMLNPKLDVGMESILETISQLDVQTPTSVAPLPMSAPTMTPSTVATITTTSQAPILPTTVSSNIIQNLANFGSMFRFDNRLRSLEANFSEAMQTNQFAGAVSAIPGIVHQNIDRRMNEAVKVVVQIQSDRLRDEAQRDNDEFLKTVDENMKKIIKEQVKEQVKCIQRFDEQRNLYKALVEAYESDKIILDTYGETVTLKRRRDDDADKDEEPFAGPDRGSKRRREGKEPEGAYADYLLDGRALTSGKPPSLDRAWNKTVPAVHGSIQPWISELTKQAATRFSFNELMDNPLDFSNFLINRLKGRKRQQFYNFGVNRDSARDVYSKRKIIVVTELKIVEWHSYKHLDWITMRRDDDKIYKFKEGDFKRLRIQDIEDMLLLLIQGKNLTVEERFAFNVSLQMFTRRIVTPTKPGRMTKPYSSHRFIANCFNEGNLKMEVKMRNDYGVVVDALIPYKKLTSKRFAFVRFIKVDNIDRLVVKLYTIWIGRFYLHAIVVCFIENVNLLPLTNPLILMRGIQQGEVNLGFEFHRGVIERGLVPNMVTCNKIMKGLCNDKCLDTAHDFLSLMIEMMLLGIDPDLVVYSILVDGLFQVGKLEEGHQVILVALDKDATVYSVLINGLTKQGRIHDAIRFFYQSLSNNSRPGIVTYNTLINGLCKCIRMKDAVKLYIKMGTYNLKPDIVTYIVLIKASIEMGRLPKALILFFQALKRGLSPDCVTYCTLLDGFLKENKVAIGLWILEKMHENGVEHDIDIYNVLVNSLFKSGQVGKASELFRHVQRYGPEHDIVTYNIMISGYCSLRMLNEAVQLYKEAYL</sequence>
<gene>
    <name evidence="5" type="ORF">Tci_028609</name>
</gene>
<dbReference type="GO" id="GO:0003729">
    <property type="term" value="F:mRNA binding"/>
    <property type="evidence" value="ECO:0007669"/>
    <property type="project" value="TreeGrafter"/>
</dbReference>
<dbReference type="PROSITE" id="PS51375">
    <property type="entry name" value="PPR"/>
    <property type="match status" value="6"/>
</dbReference>
<feature type="compositionally biased region" description="Acidic residues" evidence="4">
    <location>
        <begin position="1"/>
        <end position="16"/>
    </location>
</feature>
<dbReference type="Gene3D" id="1.25.40.10">
    <property type="entry name" value="Tetratricopeptide repeat domain"/>
    <property type="match status" value="3"/>
</dbReference>
<name>A0A6L2L465_TANCI</name>
<reference evidence="5" key="1">
    <citation type="journal article" date="2019" name="Sci. Rep.">
        <title>Draft genome of Tanacetum cinerariifolium, the natural source of mosquito coil.</title>
        <authorList>
            <person name="Yamashiro T."/>
            <person name="Shiraishi A."/>
            <person name="Satake H."/>
            <person name="Nakayama K."/>
        </authorList>
    </citation>
    <scope>NUCLEOTIDE SEQUENCE</scope>
</reference>
<dbReference type="SUPFAM" id="SSF81901">
    <property type="entry name" value="HCP-like"/>
    <property type="match status" value="1"/>
</dbReference>
<feature type="repeat" description="PPR" evidence="3">
    <location>
        <begin position="657"/>
        <end position="691"/>
    </location>
</feature>
<dbReference type="Pfam" id="PF13041">
    <property type="entry name" value="PPR_2"/>
    <property type="match status" value="3"/>
</dbReference>
<feature type="non-terminal residue" evidence="5">
    <location>
        <position position="1"/>
    </location>
</feature>
<evidence type="ECO:0000313" key="5">
    <source>
        <dbReference type="EMBL" id="GEU56631.1"/>
    </source>
</evidence>
<feature type="repeat" description="PPR" evidence="3">
    <location>
        <begin position="832"/>
        <end position="861"/>
    </location>
</feature>
<comment type="caution">
    <text evidence="5">The sequence shown here is derived from an EMBL/GenBank/DDBJ whole genome shotgun (WGS) entry which is preliminary data.</text>
</comment>
<dbReference type="InterPro" id="IPR011990">
    <property type="entry name" value="TPR-like_helical_dom_sf"/>
</dbReference>
<dbReference type="EMBL" id="BKCJ010003694">
    <property type="protein sequence ID" value="GEU56631.1"/>
    <property type="molecule type" value="Genomic_DNA"/>
</dbReference>
<dbReference type="PANTHER" id="PTHR47938:SF46">
    <property type="entry name" value="PENTACOTRIPEPTIDE-REPEAT REGION OF PRORP DOMAIN-CONTAINING PROTEIN"/>
    <property type="match status" value="1"/>
</dbReference>
<keyword evidence="2" id="KW-0677">Repeat</keyword>
<feature type="repeat" description="PPR" evidence="3">
    <location>
        <begin position="692"/>
        <end position="726"/>
    </location>
</feature>
<feature type="repeat" description="PPR" evidence="3">
    <location>
        <begin position="727"/>
        <end position="761"/>
    </location>
</feature>